<dbReference type="AlphaFoldDB" id="A0A839SY91"/>
<accession>A0A839SY91</accession>
<dbReference type="EMBL" id="JACHXA010000006">
    <property type="protein sequence ID" value="MBB3065995.1"/>
    <property type="molecule type" value="Genomic_DNA"/>
</dbReference>
<dbReference type="Pfam" id="PF03480">
    <property type="entry name" value="DctP"/>
    <property type="match status" value="1"/>
</dbReference>
<dbReference type="Gene3D" id="3.40.190.170">
    <property type="entry name" value="Bacterial extracellular solute-binding protein, family 7"/>
    <property type="match status" value="1"/>
</dbReference>
<feature type="binding site" evidence="3">
    <location>
        <position position="220"/>
    </location>
    <ligand>
        <name>substrate</name>
    </ligand>
</feature>
<proteinExistence type="predicted"/>
<evidence type="ECO:0000313" key="5">
    <source>
        <dbReference type="EMBL" id="MBB3065995.1"/>
    </source>
</evidence>
<keyword evidence="1 4" id="KW-0732">Signal</keyword>
<keyword evidence="3" id="KW-0479">Metal-binding</keyword>
<keyword evidence="6" id="KW-1185">Reference proteome</keyword>
<dbReference type="InterPro" id="IPR018389">
    <property type="entry name" value="DctP_fam"/>
</dbReference>
<feature type="binding site" evidence="3">
    <location>
        <position position="246"/>
    </location>
    <ligand>
        <name>substrate</name>
    </ligand>
</feature>
<gene>
    <name evidence="5" type="ORF">FHR98_002298</name>
</gene>
<comment type="caution">
    <text evidence="5">The sequence shown here is derived from an EMBL/GenBank/DDBJ whole genome shotgun (WGS) entry which is preliminary data.</text>
</comment>
<dbReference type="NCBIfam" id="NF037995">
    <property type="entry name" value="TRAP_S1"/>
    <property type="match status" value="1"/>
</dbReference>
<feature type="chain" id="PRO_5032715586" evidence="4">
    <location>
        <begin position="29"/>
        <end position="371"/>
    </location>
</feature>
<evidence type="ECO:0000256" key="2">
    <source>
        <dbReference type="PIRSR" id="PIRSR039026-1"/>
    </source>
</evidence>
<feature type="binding site" evidence="3">
    <location>
        <position position="221"/>
    </location>
    <ligand>
        <name>Na(+)</name>
        <dbReference type="ChEBI" id="CHEBI:29101"/>
    </ligand>
</feature>
<name>A0A839SY91_9PROT</name>
<dbReference type="CDD" id="cd13604">
    <property type="entry name" value="PBP2_TRAP_ketoacid_lactate_like"/>
    <property type="match status" value="1"/>
</dbReference>
<dbReference type="Gene3D" id="3.40.190.10">
    <property type="entry name" value="Periplasmic binding protein-like II"/>
    <property type="match status" value="1"/>
</dbReference>
<dbReference type="GO" id="GO:0055085">
    <property type="term" value="P:transmembrane transport"/>
    <property type="evidence" value="ECO:0007669"/>
    <property type="project" value="InterPro"/>
</dbReference>
<dbReference type="InterPro" id="IPR026289">
    <property type="entry name" value="SBP_TakP-like"/>
</dbReference>
<dbReference type="PROSITE" id="PS51318">
    <property type="entry name" value="TAT"/>
    <property type="match status" value="1"/>
</dbReference>
<reference evidence="5 6" key="1">
    <citation type="submission" date="2020-08" db="EMBL/GenBank/DDBJ databases">
        <title>Genomic Encyclopedia of Type Strains, Phase III (KMG-III): the genomes of soil and plant-associated and newly described type strains.</title>
        <authorList>
            <person name="Whitman W."/>
        </authorList>
    </citation>
    <scope>NUCLEOTIDE SEQUENCE [LARGE SCALE GENOMIC DNA]</scope>
    <source>
        <strain evidence="5 6">CECT 8803</strain>
    </source>
</reference>
<dbReference type="PIRSF" id="PIRSF039026">
    <property type="entry name" value="SiaP"/>
    <property type="match status" value="1"/>
</dbReference>
<feature type="binding site" evidence="2">
    <location>
        <position position="183"/>
    </location>
    <ligand>
        <name>substrate</name>
    </ligand>
</feature>
<dbReference type="InterPro" id="IPR006311">
    <property type="entry name" value="TAT_signal"/>
</dbReference>
<protein>
    <submittedName>
        <fullName evidence="5">TRAP-type mannitol/chloroaromatic compound transport system substrate-binding protein</fullName>
    </submittedName>
</protein>
<evidence type="ECO:0000313" key="6">
    <source>
        <dbReference type="Proteomes" id="UP000581135"/>
    </source>
</evidence>
<dbReference type="PANTHER" id="PTHR33376">
    <property type="match status" value="1"/>
</dbReference>
<dbReference type="Proteomes" id="UP000581135">
    <property type="component" value="Unassembled WGS sequence"/>
</dbReference>
<evidence type="ECO:0000256" key="3">
    <source>
        <dbReference type="PIRSR" id="PIRSR039026-2"/>
    </source>
</evidence>
<evidence type="ECO:0000256" key="4">
    <source>
        <dbReference type="SAM" id="SignalP"/>
    </source>
</evidence>
<dbReference type="InterPro" id="IPR038404">
    <property type="entry name" value="TRAP_DctP_sf"/>
</dbReference>
<feature type="signal peptide" evidence="4">
    <location>
        <begin position="1"/>
        <end position="28"/>
    </location>
</feature>
<dbReference type="GO" id="GO:0046872">
    <property type="term" value="F:metal ion binding"/>
    <property type="evidence" value="ECO:0007669"/>
    <property type="project" value="UniProtKB-KW"/>
</dbReference>
<feature type="binding site" evidence="2">
    <location>
        <position position="162"/>
    </location>
    <ligand>
        <name>substrate</name>
    </ligand>
</feature>
<dbReference type="PANTHER" id="PTHR33376:SF5">
    <property type="entry name" value="EXTRACYTOPLASMIC SOLUTE RECEPTOR PROTEIN"/>
    <property type="match status" value="1"/>
</dbReference>
<organism evidence="5 6">
    <name type="scientific">Limibacillus halophilus</name>
    <dbReference type="NCBI Taxonomy" id="1579333"/>
    <lineage>
        <taxon>Bacteria</taxon>
        <taxon>Pseudomonadati</taxon>
        <taxon>Pseudomonadota</taxon>
        <taxon>Alphaproteobacteria</taxon>
        <taxon>Rhodospirillales</taxon>
        <taxon>Rhodovibrionaceae</taxon>
        <taxon>Limibacillus</taxon>
    </lineage>
</organism>
<evidence type="ECO:0000256" key="1">
    <source>
        <dbReference type="ARBA" id="ARBA00022729"/>
    </source>
</evidence>
<dbReference type="GO" id="GO:0031317">
    <property type="term" value="C:tripartite ATP-independent periplasmic transporter complex"/>
    <property type="evidence" value="ECO:0007669"/>
    <property type="project" value="InterPro"/>
</dbReference>
<dbReference type="RefSeq" id="WP_183416817.1">
    <property type="nucleotide sequence ID" value="NZ_JACHXA010000006.1"/>
</dbReference>
<sequence length="371" mass="40519">MKKSQLGRRTFIASSAGLVGAGAAATFASPAISQNRRKWRMVTTWPKNLPGLGTGAQHFADQVTRATGGRLTIELFASGEIVPAFESIDAVGAGNIEMGHGAPYYWKGKAPATQLVSNFPMGLTAQEYNAWYHFGGGRDLCDELYRSALGCKFLPCGNTGIQHPGWSRKEVNSLDDIKGLKMRMPGLGGEVMSRLGATVVNLPGSEVPGALASGAIDWAEWNNPYGEASMGFYRYAKYYYTPGWHEPGTVLELFVNAEKWDSLEDELKAIVENCAYATNQVMLAEFQARSGPVLDSFVNDHGTIVKELSDDIMREIGKVSGEAMQDLANSDPMAMKIFKSMIEFRGHQIRYTNVAEGSFIKARALEYPFPS</sequence>